<dbReference type="GO" id="GO:0006633">
    <property type="term" value="P:fatty acid biosynthetic process"/>
    <property type="evidence" value="ECO:0007669"/>
    <property type="project" value="InterPro"/>
</dbReference>
<evidence type="ECO:0000259" key="4">
    <source>
        <dbReference type="Pfam" id="PF08541"/>
    </source>
</evidence>
<evidence type="ECO:0000313" key="6">
    <source>
        <dbReference type="EMBL" id="TMQ69889.1"/>
    </source>
</evidence>
<gene>
    <name evidence="6" type="ORF">E6K81_13880</name>
</gene>
<dbReference type="Gene3D" id="3.40.47.10">
    <property type="match status" value="1"/>
</dbReference>
<dbReference type="AlphaFoldDB" id="A0A538U296"/>
<comment type="caution">
    <text evidence="6">The sequence shown here is derived from an EMBL/GenBank/DDBJ whole genome shotgun (WGS) entry which is preliminary data.</text>
</comment>
<evidence type="ECO:0000313" key="7">
    <source>
        <dbReference type="Proteomes" id="UP000319771"/>
    </source>
</evidence>
<dbReference type="InterPro" id="IPR016039">
    <property type="entry name" value="Thiolase-like"/>
</dbReference>
<dbReference type="GO" id="GO:0044550">
    <property type="term" value="P:secondary metabolite biosynthetic process"/>
    <property type="evidence" value="ECO:0007669"/>
    <property type="project" value="TreeGrafter"/>
</dbReference>
<dbReference type="PANTHER" id="PTHR34069:SF2">
    <property type="entry name" value="BETA-KETOACYL-[ACYL-CARRIER-PROTEIN] SYNTHASE III"/>
    <property type="match status" value="1"/>
</dbReference>
<dbReference type="GO" id="GO:0004315">
    <property type="term" value="F:3-oxoacyl-[acyl-carrier-protein] synthase activity"/>
    <property type="evidence" value="ECO:0007669"/>
    <property type="project" value="InterPro"/>
</dbReference>
<dbReference type="CDD" id="cd00830">
    <property type="entry name" value="KAS_III"/>
    <property type="match status" value="1"/>
</dbReference>
<dbReference type="Pfam" id="PF08545">
    <property type="entry name" value="ACP_syn_III"/>
    <property type="match status" value="1"/>
</dbReference>
<feature type="domain" description="Beta-ketoacyl-[acyl-carrier-protein] synthase III N-terminal" evidence="5">
    <location>
        <begin position="181"/>
        <end position="246"/>
    </location>
</feature>
<dbReference type="PANTHER" id="PTHR34069">
    <property type="entry name" value="3-OXOACYL-[ACYL-CARRIER-PROTEIN] SYNTHASE 3"/>
    <property type="match status" value="1"/>
</dbReference>
<sequence length="415" mass="44599">MQALRSGGLHRRAVESRPYDGLSPRIGSGSAARGRSRMSPSVYGMRLDGISAHAPEQAWSNARVAARLRLERMRLRKASGGRLSPEQAKLFETSDRWVRRFVGFTERRFCRDGEGTIDLAARAARQLFERSGLASGDVDAIVVGSVTPSYLYSPPDAAMLQHELGIPVWRGPAPREIVGADVSLACSGWVTSLMFCYALIRAGLARRIILIGADRMSAAINWRDRSFATVLGDAGTATLCTAVPEAEDWFSPSQFWSWLDGSQAEVIRATAGGSRQPAPSPPEVDAGATRLAMDGAAVRKILVPFVGGPAIDAALAKANWKLEDLDLVTLHEANLTLNESIVKTWRERGLRGQVLTAGGRFGNTTSASIPLALALNPEALSIGKRFGLFGFGGGLSACFAFGTIRHPLPTWSNQA</sequence>
<dbReference type="Pfam" id="PF08541">
    <property type="entry name" value="ACP_syn_III_C"/>
    <property type="match status" value="1"/>
</dbReference>
<keyword evidence="2" id="KW-0012">Acyltransferase</keyword>
<keyword evidence="1" id="KW-0808">Transferase</keyword>
<reference evidence="6 7" key="1">
    <citation type="journal article" date="2019" name="Nat. Microbiol.">
        <title>Mediterranean grassland soil C-N compound turnover is dependent on rainfall and depth, and is mediated by genomically divergent microorganisms.</title>
        <authorList>
            <person name="Diamond S."/>
            <person name="Andeer P.F."/>
            <person name="Li Z."/>
            <person name="Crits-Christoph A."/>
            <person name="Burstein D."/>
            <person name="Anantharaman K."/>
            <person name="Lane K.R."/>
            <person name="Thomas B.C."/>
            <person name="Pan C."/>
            <person name="Northen T.R."/>
            <person name="Banfield J.F."/>
        </authorList>
    </citation>
    <scope>NUCLEOTIDE SEQUENCE [LARGE SCALE GENOMIC DNA]</scope>
    <source>
        <strain evidence="6">WS_11</strain>
    </source>
</reference>
<organism evidence="6 7">
    <name type="scientific">Eiseniibacteriota bacterium</name>
    <dbReference type="NCBI Taxonomy" id="2212470"/>
    <lineage>
        <taxon>Bacteria</taxon>
        <taxon>Candidatus Eiseniibacteriota</taxon>
    </lineage>
</organism>
<evidence type="ECO:0000256" key="3">
    <source>
        <dbReference type="SAM" id="MobiDB-lite"/>
    </source>
</evidence>
<feature type="domain" description="Beta-ketoacyl-[acyl-carrier-protein] synthase III C-terminal" evidence="4">
    <location>
        <begin position="315"/>
        <end position="397"/>
    </location>
</feature>
<accession>A0A538U296</accession>
<proteinExistence type="predicted"/>
<dbReference type="Proteomes" id="UP000319771">
    <property type="component" value="Unassembled WGS sequence"/>
</dbReference>
<evidence type="ECO:0000256" key="1">
    <source>
        <dbReference type="ARBA" id="ARBA00022679"/>
    </source>
</evidence>
<evidence type="ECO:0000256" key="2">
    <source>
        <dbReference type="ARBA" id="ARBA00023315"/>
    </source>
</evidence>
<dbReference type="InterPro" id="IPR013747">
    <property type="entry name" value="ACP_syn_III_C"/>
</dbReference>
<feature type="compositionally biased region" description="Low complexity" evidence="3">
    <location>
        <begin position="23"/>
        <end position="38"/>
    </location>
</feature>
<protein>
    <submittedName>
        <fullName evidence="6">Ketoacyl-ACP synthase III</fullName>
    </submittedName>
</protein>
<name>A0A538U296_UNCEI</name>
<evidence type="ECO:0000259" key="5">
    <source>
        <dbReference type="Pfam" id="PF08545"/>
    </source>
</evidence>
<dbReference type="SUPFAM" id="SSF53901">
    <property type="entry name" value="Thiolase-like"/>
    <property type="match status" value="1"/>
</dbReference>
<dbReference type="InterPro" id="IPR013751">
    <property type="entry name" value="ACP_syn_III_N"/>
</dbReference>
<dbReference type="EMBL" id="VBPB01000269">
    <property type="protein sequence ID" value="TMQ69889.1"/>
    <property type="molecule type" value="Genomic_DNA"/>
</dbReference>
<feature type="region of interest" description="Disordered" evidence="3">
    <location>
        <begin position="1"/>
        <end position="38"/>
    </location>
</feature>